<dbReference type="Proteomes" id="UP000519004">
    <property type="component" value="Unassembled WGS sequence"/>
</dbReference>
<dbReference type="InterPro" id="IPR001279">
    <property type="entry name" value="Metallo-B-lactamas"/>
</dbReference>
<dbReference type="InterPro" id="IPR022712">
    <property type="entry name" value="Beta_Casp"/>
</dbReference>
<dbReference type="InterPro" id="IPR050698">
    <property type="entry name" value="MBL"/>
</dbReference>
<dbReference type="AlphaFoldDB" id="A0A7W8DEG9"/>
<accession>A0A7W8DEG9</accession>
<name>A0A7W8DEG9_9GAMM</name>
<evidence type="ECO:0000256" key="1">
    <source>
        <dbReference type="ARBA" id="ARBA00022801"/>
    </source>
</evidence>
<gene>
    <name evidence="4" type="ORF">HNQ58_001644</name>
</gene>
<evidence type="ECO:0000259" key="3">
    <source>
        <dbReference type="SMART" id="SM01027"/>
    </source>
</evidence>
<evidence type="ECO:0000313" key="4">
    <source>
        <dbReference type="EMBL" id="MBB5015736.1"/>
    </source>
</evidence>
<dbReference type="SMART" id="SM00849">
    <property type="entry name" value="Lactamase_B"/>
    <property type="match status" value="1"/>
</dbReference>
<dbReference type="SUPFAM" id="SSF56281">
    <property type="entry name" value="Metallo-hydrolase/oxidoreductase"/>
    <property type="match status" value="1"/>
</dbReference>
<dbReference type="PANTHER" id="PTHR11203">
    <property type="entry name" value="CLEAVAGE AND POLYADENYLATION SPECIFICITY FACTOR FAMILY MEMBER"/>
    <property type="match status" value="1"/>
</dbReference>
<feature type="domain" description="Beta-Casp" evidence="3">
    <location>
        <begin position="254"/>
        <end position="379"/>
    </location>
</feature>
<dbReference type="EMBL" id="JACHHX010000010">
    <property type="protein sequence ID" value="MBB5015736.1"/>
    <property type="molecule type" value="Genomic_DNA"/>
</dbReference>
<dbReference type="Pfam" id="PF07521">
    <property type="entry name" value="RMMBL"/>
    <property type="match status" value="1"/>
</dbReference>
<dbReference type="Pfam" id="PF00753">
    <property type="entry name" value="Lactamase_B"/>
    <property type="match status" value="1"/>
</dbReference>
<comment type="caution">
    <text evidence="4">The sequence shown here is derived from an EMBL/GenBank/DDBJ whole genome shotgun (WGS) entry which is preliminary data.</text>
</comment>
<feature type="domain" description="Metallo-beta-lactamase" evidence="2">
    <location>
        <begin position="13"/>
        <end position="230"/>
    </location>
</feature>
<dbReference type="InterPro" id="IPR036866">
    <property type="entry name" value="RibonucZ/Hydroxyglut_hydro"/>
</dbReference>
<dbReference type="SMART" id="SM01027">
    <property type="entry name" value="Beta-Casp"/>
    <property type="match status" value="1"/>
</dbReference>
<evidence type="ECO:0000259" key="2">
    <source>
        <dbReference type="SMART" id="SM00849"/>
    </source>
</evidence>
<dbReference type="Gene3D" id="3.60.15.10">
    <property type="entry name" value="Ribonuclease Z/Hydroxyacylglutathione hydrolase-like"/>
    <property type="match status" value="1"/>
</dbReference>
<organism evidence="4 5">
    <name type="scientific">Rehaibacterium terrae</name>
    <dbReference type="NCBI Taxonomy" id="1341696"/>
    <lineage>
        <taxon>Bacteria</taxon>
        <taxon>Pseudomonadati</taxon>
        <taxon>Pseudomonadota</taxon>
        <taxon>Gammaproteobacteria</taxon>
        <taxon>Lysobacterales</taxon>
        <taxon>Lysobacteraceae</taxon>
        <taxon>Rehaibacterium</taxon>
    </lineage>
</organism>
<dbReference type="PANTHER" id="PTHR11203:SF37">
    <property type="entry name" value="INTEGRATOR COMPLEX SUBUNIT 11"/>
    <property type="match status" value="1"/>
</dbReference>
<dbReference type="GO" id="GO:0004521">
    <property type="term" value="F:RNA endonuclease activity"/>
    <property type="evidence" value="ECO:0007669"/>
    <property type="project" value="TreeGrafter"/>
</dbReference>
<proteinExistence type="predicted"/>
<sequence>MRVTFHGAAGEVTGSCHLVEANGHRILLDCGLVQGREEDEGRNAEPFPFRVEDIDAVVLSHAHIDHAGRLPLLVKRGYRGPIWTHPATADLLRIMLADSAALAEADANYANRHRAPGQPEARPLYTQRDVIDTLKQVRVLEYDVVREIAAGVRVRLSDAGHILGSAIVELWGNGSEAMKARKLVFSGDLGLRGIPILRNPTLIPDADLVMMESTYGDRPHRDRGATVQELGEIFARAREEGGNVLIPAFAVGRTQEILYWFAKHYDDWQLGRWRIFLDSPMAVKVLDVYNRHTRLFDADASRVWVSHPHPFRLPNLRLTAEVAQSQEINAIKGGAIIIAGSGMCTGGRIRHHLRQNLGRRNAHVVFVGYQAAGTLGRRLVDGATQVRLFGEDIRVNAQVHTVGGLSAHADQPELLHWYGGFRERPPVVLVHGEDRAREPLARKLRETCGCEVSLAQPGASVEV</sequence>
<dbReference type="CDD" id="cd16295">
    <property type="entry name" value="TTHA0252-CPSF-like_MBL-fold"/>
    <property type="match status" value="1"/>
</dbReference>
<dbReference type="GO" id="GO:0016787">
    <property type="term" value="F:hydrolase activity"/>
    <property type="evidence" value="ECO:0007669"/>
    <property type="project" value="UniProtKB-KW"/>
</dbReference>
<dbReference type="RefSeq" id="WP_183948408.1">
    <property type="nucleotide sequence ID" value="NZ_JACHHX010000010.1"/>
</dbReference>
<dbReference type="Pfam" id="PF10996">
    <property type="entry name" value="Beta-Casp"/>
    <property type="match status" value="1"/>
</dbReference>
<protein>
    <submittedName>
        <fullName evidence="4">Metallo-beta-lactamase family protein</fullName>
    </submittedName>
</protein>
<dbReference type="InterPro" id="IPR011108">
    <property type="entry name" value="RMMBL"/>
</dbReference>
<dbReference type="Gene3D" id="3.40.50.10890">
    <property type="match status" value="1"/>
</dbReference>
<keyword evidence="1" id="KW-0378">Hydrolase</keyword>
<reference evidence="4 5" key="1">
    <citation type="submission" date="2020-08" db="EMBL/GenBank/DDBJ databases">
        <title>Genomic Encyclopedia of Type Strains, Phase IV (KMG-IV): sequencing the most valuable type-strain genomes for metagenomic binning, comparative biology and taxonomic classification.</title>
        <authorList>
            <person name="Goeker M."/>
        </authorList>
    </citation>
    <scope>NUCLEOTIDE SEQUENCE [LARGE SCALE GENOMIC DNA]</scope>
    <source>
        <strain evidence="4 5">DSM 25897</strain>
    </source>
</reference>
<evidence type="ECO:0000313" key="5">
    <source>
        <dbReference type="Proteomes" id="UP000519004"/>
    </source>
</evidence>
<keyword evidence="5" id="KW-1185">Reference proteome</keyword>